<evidence type="ECO:0000313" key="2">
    <source>
        <dbReference type="Proteomes" id="UP000814140"/>
    </source>
</evidence>
<comment type="caution">
    <text evidence="1">The sequence shown here is derived from an EMBL/GenBank/DDBJ whole genome shotgun (WGS) entry which is preliminary data.</text>
</comment>
<evidence type="ECO:0000313" key="1">
    <source>
        <dbReference type="EMBL" id="KAI0061077.1"/>
    </source>
</evidence>
<reference evidence="1" key="1">
    <citation type="submission" date="2021-03" db="EMBL/GenBank/DDBJ databases">
        <authorList>
            <consortium name="DOE Joint Genome Institute"/>
            <person name="Ahrendt S."/>
            <person name="Looney B.P."/>
            <person name="Miyauchi S."/>
            <person name="Morin E."/>
            <person name="Drula E."/>
            <person name="Courty P.E."/>
            <person name="Chicoki N."/>
            <person name="Fauchery L."/>
            <person name="Kohler A."/>
            <person name="Kuo A."/>
            <person name="Labutti K."/>
            <person name="Pangilinan J."/>
            <person name="Lipzen A."/>
            <person name="Riley R."/>
            <person name="Andreopoulos W."/>
            <person name="He G."/>
            <person name="Johnson J."/>
            <person name="Barry K.W."/>
            <person name="Grigoriev I.V."/>
            <person name="Nagy L."/>
            <person name="Hibbett D."/>
            <person name="Henrissat B."/>
            <person name="Matheny P.B."/>
            <person name="Labbe J."/>
            <person name="Martin F."/>
        </authorList>
    </citation>
    <scope>NUCLEOTIDE SEQUENCE</scope>
    <source>
        <strain evidence="1">HHB10654</strain>
    </source>
</reference>
<keyword evidence="2" id="KW-1185">Reference proteome</keyword>
<sequence length="79" mass="8703">MLTRSIGLYSRLVRLMSQRTTGHAKSLVSACVLRISALATCSHTSLVRSGSRLDSRCCAARADRSVQWLPDAEGRQRRA</sequence>
<protein>
    <submittedName>
        <fullName evidence="1">Uncharacterized protein</fullName>
    </submittedName>
</protein>
<name>A0ACB8SY77_9AGAM</name>
<organism evidence="1 2">
    <name type="scientific">Artomyces pyxidatus</name>
    <dbReference type="NCBI Taxonomy" id="48021"/>
    <lineage>
        <taxon>Eukaryota</taxon>
        <taxon>Fungi</taxon>
        <taxon>Dikarya</taxon>
        <taxon>Basidiomycota</taxon>
        <taxon>Agaricomycotina</taxon>
        <taxon>Agaricomycetes</taxon>
        <taxon>Russulales</taxon>
        <taxon>Auriscalpiaceae</taxon>
        <taxon>Artomyces</taxon>
    </lineage>
</organism>
<reference evidence="1" key="2">
    <citation type="journal article" date="2022" name="New Phytol.">
        <title>Evolutionary transition to the ectomycorrhizal habit in the genomes of a hyperdiverse lineage of mushroom-forming fungi.</title>
        <authorList>
            <person name="Looney B."/>
            <person name="Miyauchi S."/>
            <person name="Morin E."/>
            <person name="Drula E."/>
            <person name="Courty P.E."/>
            <person name="Kohler A."/>
            <person name="Kuo A."/>
            <person name="LaButti K."/>
            <person name="Pangilinan J."/>
            <person name="Lipzen A."/>
            <person name="Riley R."/>
            <person name="Andreopoulos W."/>
            <person name="He G."/>
            <person name="Johnson J."/>
            <person name="Nolan M."/>
            <person name="Tritt A."/>
            <person name="Barry K.W."/>
            <person name="Grigoriev I.V."/>
            <person name="Nagy L.G."/>
            <person name="Hibbett D."/>
            <person name="Henrissat B."/>
            <person name="Matheny P.B."/>
            <person name="Labbe J."/>
            <person name="Martin F.M."/>
        </authorList>
    </citation>
    <scope>NUCLEOTIDE SEQUENCE</scope>
    <source>
        <strain evidence="1">HHB10654</strain>
    </source>
</reference>
<accession>A0ACB8SY77</accession>
<gene>
    <name evidence="1" type="ORF">BV25DRAFT_789042</name>
</gene>
<dbReference type="EMBL" id="MU277214">
    <property type="protein sequence ID" value="KAI0061077.1"/>
    <property type="molecule type" value="Genomic_DNA"/>
</dbReference>
<proteinExistence type="predicted"/>
<dbReference type="Proteomes" id="UP000814140">
    <property type="component" value="Unassembled WGS sequence"/>
</dbReference>